<gene>
    <name evidence="2" type="primary">ubiE_114</name>
    <name evidence="2" type="ORF">SDC9_165787</name>
</gene>
<dbReference type="GO" id="GO:0043770">
    <property type="term" value="F:demethylmenaquinone methyltransferase activity"/>
    <property type="evidence" value="ECO:0007669"/>
    <property type="project" value="UniProtKB-EC"/>
</dbReference>
<protein>
    <submittedName>
        <fullName evidence="2">Ubiquinone/menaquinone biosynthesis C-methyltransferase UbiE</fullName>
        <ecNumber evidence="2">2.1.1.163</ecNumber>
    </submittedName>
</protein>
<keyword evidence="2" id="KW-0489">Methyltransferase</keyword>
<name>A0A645FVF7_9ZZZZ</name>
<dbReference type="InterPro" id="IPR029063">
    <property type="entry name" value="SAM-dependent_MTases_sf"/>
</dbReference>
<evidence type="ECO:0000259" key="1">
    <source>
        <dbReference type="Pfam" id="PF13847"/>
    </source>
</evidence>
<proteinExistence type="predicted"/>
<dbReference type="EC" id="2.1.1.163" evidence="2"/>
<comment type="caution">
    <text evidence="2">The sequence shown here is derived from an EMBL/GenBank/DDBJ whole genome shotgun (WGS) entry which is preliminary data.</text>
</comment>
<keyword evidence="2" id="KW-0830">Ubiquinone</keyword>
<dbReference type="Gene3D" id="3.40.50.150">
    <property type="entry name" value="Vaccinia Virus protein VP39"/>
    <property type="match status" value="1"/>
</dbReference>
<evidence type="ECO:0000313" key="2">
    <source>
        <dbReference type="EMBL" id="MPN18427.1"/>
    </source>
</evidence>
<dbReference type="Pfam" id="PF13847">
    <property type="entry name" value="Methyltransf_31"/>
    <property type="match status" value="1"/>
</dbReference>
<dbReference type="AlphaFoldDB" id="A0A645FVF7"/>
<dbReference type="PANTHER" id="PTHR43591">
    <property type="entry name" value="METHYLTRANSFERASE"/>
    <property type="match status" value="1"/>
</dbReference>
<dbReference type="GO" id="GO:0032259">
    <property type="term" value="P:methylation"/>
    <property type="evidence" value="ECO:0007669"/>
    <property type="project" value="UniProtKB-KW"/>
</dbReference>
<feature type="domain" description="Methyltransferase" evidence="1">
    <location>
        <begin position="27"/>
        <end position="132"/>
    </location>
</feature>
<dbReference type="InterPro" id="IPR025714">
    <property type="entry name" value="Methyltranfer_dom"/>
</dbReference>
<reference evidence="2" key="1">
    <citation type="submission" date="2019-08" db="EMBL/GenBank/DDBJ databases">
        <authorList>
            <person name="Kucharzyk K."/>
            <person name="Murdoch R.W."/>
            <person name="Higgins S."/>
            <person name="Loffler F."/>
        </authorList>
    </citation>
    <scope>NUCLEOTIDE SEQUENCE</scope>
</reference>
<sequence>MAPFYDIIVAPFSGVRDRVVSLTNAQKDSRILDVATGTGKQAFAFAEKGYEVIGIDLSEAMLNVARKKNKFKNARFEVADAINLPFEDNSFDISTVSFALHDMPLSIREKVLKEMVRVTRSKGIIVIADYDLPKSKIGKFLIYHFTSLFEAEYYENFIKSDIETLLEKNRIKIVEKNTVLHGAGRILKGIITKRKC</sequence>
<organism evidence="2">
    <name type="scientific">bioreactor metagenome</name>
    <dbReference type="NCBI Taxonomy" id="1076179"/>
    <lineage>
        <taxon>unclassified sequences</taxon>
        <taxon>metagenomes</taxon>
        <taxon>ecological metagenomes</taxon>
    </lineage>
</organism>
<dbReference type="SUPFAM" id="SSF53335">
    <property type="entry name" value="S-adenosyl-L-methionine-dependent methyltransferases"/>
    <property type="match status" value="1"/>
</dbReference>
<keyword evidence="2" id="KW-0808">Transferase</keyword>
<dbReference type="CDD" id="cd02440">
    <property type="entry name" value="AdoMet_MTases"/>
    <property type="match status" value="1"/>
</dbReference>
<dbReference type="EMBL" id="VSSQ01065753">
    <property type="protein sequence ID" value="MPN18427.1"/>
    <property type="molecule type" value="Genomic_DNA"/>
</dbReference>
<accession>A0A645FVF7</accession>